<dbReference type="GO" id="GO:0000156">
    <property type="term" value="F:phosphorelay response regulator activity"/>
    <property type="evidence" value="ECO:0007669"/>
    <property type="project" value="InterPro"/>
</dbReference>
<dbReference type="Proteomes" id="UP001157947">
    <property type="component" value="Unassembled WGS sequence"/>
</dbReference>
<organism evidence="4 5">
    <name type="scientific">Venenivibrio stagnispumantis</name>
    <dbReference type="NCBI Taxonomy" id="407998"/>
    <lineage>
        <taxon>Bacteria</taxon>
        <taxon>Pseudomonadati</taxon>
        <taxon>Aquificota</taxon>
        <taxon>Aquificia</taxon>
        <taxon>Aquificales</taxon>
        <taxon>Hydrogenothermaceae</taxon>
        <taxon>Venenivibrio</taxon>
    </lineage>
</organism>
<gene>
    <name evidence="4" type="ORF">SAMN06264868_11229</name>
</gene>
<dbReference type="InterPro" id="IPR046947">
    <property type="entry name" value="LytR-like"/>
</dbReference>
<name>A0AA46AEM9_9AQUI</name>
<feature type="domain" description="Response regulatory" evidence="2">
    <location>
        <begin position="2"/>
        <end position="116"/>
    </location>
</feature>
<dbReference type="PROSITE" id="PS50110">
    <property type="entry name" value="RESPONSE_REGULATORY"/>
    <property type="match status" value="1"/>
</dbReference>
<dbReference type="SUPFAM" id="SSF52172">
    <property type="entry name" value="CheY-like"/>
    <property type="match status" value="1"/>
</dbReference>
<feature type="domain" description="HTH LytTR-type" evidence="3">
    <location>
        <begin position="140"/>
        <end position="245"/>
    </location>
</feature>
<dbReference type="PROSITE" id="PS50930">
    <property type="entry name" value="HTH_LYTTR"/>
    <property type="match status" value="1"/>
</dbReference>
<protein>
    <submittedName>
        <fullName evidence="4">Two component transcriptional regulator, LytTR family</fullName>
    </submittedName>
</protein>
<evidence type="ECO:0000259" key="2">
    <source>
        <dbReference type="PROSITE" id="PS50110"/>
    </source>
</evidence>
<comment type="caution">
    <text evidence="4">The sequence shown here is derived from an EMBL/GenBank/DDBJ whole genome shotgun (WGS) entry which is preliminary data.</text>
</comment>
<dbReference type="Pfam" id="PF00072">
    <property type="entry name" value="Response_reg"/>
    <property type="match status" value="1"/>
</dbReference>
<keyword evidence="5" id="KW-1185">Reference proteome</keyword>
<dbReference type="InterPro" id="IPR001789">
    <property type="entry name" value="Sig_transdc_resp-reg_receiver"/>
</dbReference>
<feature type="modified residue" description="4-aspartylphosphate" evidence="1">
    <location>
        <position position="53"/>
    </location>
</feature>
<dbReference type="PANTHER" id="PTHR37299">
    <property type="entry name" value="TRANSCRIPTIONAL REGULATOR-RELATED"/>
    <property type="match status" value="1"/>
</dbReference>
<dbReference type="InterPro" id="IPR011006">
    <property type="entry name" value="CheY-like_superfamily"/>
</dbReference>
<accession>A0AA46AEM9</accession>
<dbReference type="InterPro" id="IPR007492">
    <property type="entry name" value="LytTR_DNA-bd_dom"/>
</dbReference>
<keyword evidence="1" id="KW-0597">Phosphoprotein</keyword>
<dbReference type="PANTHER" id="PTHR37299:SF1">
    <property type="entry name" value="STAGE 0 SPORULATION PROTEIN A HOMOLOG"/>
    <property type="match status" value="1"/>
</dbReference>
<dbReference type="EMBL" id="FXTX01000012">
    <property type="protein sequence ID" value="SMP14222.1"/>
    <property type="molecule type" value="Genomic_DNA"/>
</dbReference>
<dbReference type="Gene3D" id="2.40.50.1020">
    <property type="entry name" value="LytTr DNA-binding domain"/>
    <property type="match status" value="1"/>
</dbReference>
<evidence type="ECO:0000256" key="1">
    <source>
        <dbReference type="PROSITE-ProRule" id="PRU00169"/>
    </source>
</evidence>
<evidence type="ECO:0000313" key="5">
    <source>
        <dbReference type="Proteomes" id="UP001157947"/>
    </source>
</evidence>
<sequence length="245" mass="28582">MQVFIVDDEYIARERLKRFLKDIKDVEVVGEAETKKEAVQKIIETEPDIVILDIKLPDGTGLEVAKEIIEKGTKPYIIFATAYGDYALEAFKLNSVDYLLKPYEFEDLEKAIEKVKNLEEKERNFVNVAKVIATDQDFLIPAKTLNKVVLLRPDDIYYIKAELSETLIRTKDKDYLSKRKLYEFEELLSHKGFFKVHKSYIVNLTKIKEMKIVEQSKFLISFKDIPDTIKTSREGAKKLRDYLDI</sequence>
<dbReference type="GO" id="GO:0003677">
    <property type="term" value="F:DNA binding"/>
    <property type="evidence" value="ECO:0007669"/>
    <property type="project" value="InterPro"/>
</dbReference>
<dbReference type="RefSeq" id="WP_265134627.1">
    <property type="nucleotide sequence ID" value="NZ_FXTX01000012.1"/>
</dbReference>
<dbReference type="SMART" id="SM00850">
    <property type="entry name" value="LytTR"/>
    <property type="match status" value="1"/>
</dbReference>
<dbReference type="Pfam" id="PF04397">
    <property type="entry name" value="LytTR"/>
    <property type="match status" value="1"/>
</dbReference>
<reference evidence="4" key="1">
    <citation type="submission" date="2017-05" db="EMBL/GenBank/DDBJ databases">
        <authorList>
            <person name="Varghese N."/>
            <person name="Submissions S."/>
        </authorList>
    </citation>
    <scope>NUCLEOTIDE SEQUENCE</scope>
    <source>
        <strain evidence="4">DSM 18763</strain>
    </source>
</reference>
<dbReference type="SMART" id="SM00448">
    <property type="entry name" value="REC"/>
    <property type="match status" value="1"/>
</dbReference>
<evidence type="ECO:0000313" key="4">
    <source>
        <dbReference type="EMBL" id="SMP14222.1"/>
    </source>
</evidence>
<evidence type="ECO:0000259" key="3">
    <source>
        <dbReference type="PROSITE" id="PS50930"/>
    </source>
</evidence>
<dbReference type="Gene3D" id="3.40.50.2300">
    <property type="match status" value="1"/>
</dbReference>
<proteinExistence type="predicted"/>
<dbReference type="AlphaFoldDB" id="A0AA46AEM9"/>